<dbReference type="EMBL" id="JBHTJG010000004">
    <property type="protein sequence ID" value="MFD0946674.1"/>
    <property type="molecule type" value="Genomic_DNA"/>
</dbReference>
<dbReference type="Gene3D" id="3.10.450.50">
    <property type="match status" value="1"/>
</dbReference>
<evidence type="ECO:0000313" key="3">
    <source>
        <dbReference type="Proteomes" id="UP001596977"/>
    </source>
</evidence>
<keyword evidence="3" id="KW-1185">Reference proteome</keyword>
<dbReference type="Pfam" id="PF12680">
    <property type="entry name" value="SnoaL_2"/>
    <property type="match status" value="1"/>
</dbReference>
<reference evidence="3" key="1">
    <citation type="journal article" date="2019" name="Int. J. Syst. Evol. Microbiol.">
        <title>The Global Catalogue of Microorganisms (GCM) 10K type strain sequencing project: providing services to taxonomists for standard genome sequencing and annotation.</title>
        <authorList>
            <consortium name="The Broad Institute Genomics Platform"/>
            <consortium name="The Broad Institute Genome Sequencing Center for Infectious Disease"/>
            <person name="Wu L."/>
            <person name="Ma J."/>
        </authorList>
    </citation>
    <scope>NUCLEOTIDE SEQUENCE [LARGE SCALE GENOMIC DNA]</scope>
    <source>
        <strain evidence="3">CCUG 62982</strain>
    </source>
</reference>
<dbReference type="Proteomes" id="UP001596977">
    <property type="component" value="Unassembled WGS sequence"/>
</dbReference>
<gene>
    <name evidence="2" type="ORF">ACFQ1E_10015</name>
</gene>
<feature type="domain" description="SnoaL-like" evidence="1">
    <location>
        <begin position="14"/>
        <end position="115"/>
    </location>
</feature>
<dbReference type="InterPro" id="IPR037401">
    <property type="entry name" value="SnoaL-like"/>
</dbReference>
<name>A0ABW3HBJ9_9SPHN</name>
<dbReference type="SUPFAM" id="SSF54427">
    <property type="entry name" value="NTF2-like"/>
    <property type="match status" value="1"/>
</dbReference>
<accession>A0ABW3HBJ9</accession>
<comment type="caution">
    <text evidence="2">The sequence shown here is derived from an EMBL/GenBank/DDBJ whole genome shotgun (WGS) entry which is preliminary data.</text>
</comment>
<evidence type="ECO:0000313" key="2">
    <source>
        <dbReference type="EMBL" id="MFD0946674.1"/>
    </source>
</evidence>
<protein>
    <submittedName>
        <fullName evidence="2">Nuclear transport factor 2 family protein</fullName>
    </submittedName>
</protein>
<proteinExistence type="predicted"/>
<organism evidence="2 3">
    <name type="scientific">Sphingomonas canadensis</name>
    <dbReference type="NCBI Taxonomy" id="1219257"/>
    <lineage>
        <taxon>Bacteria</taxon>
        <taxon>Pseudomonadati</taxon>
        <taxon>Pseudomonadota</taxon>
        <taxon>Alphaproteobacteria</taxon>
        <taxon>Sphingomonadales</taxon>
        <taxon>Sphingomonadaceae</taxon>
        <taxon>Sphingomonas</taxon>
    </lineage>
</organism>
<sequence>MLDREAILQRIDTAYAARTRGDMAALDAMWADDATYQLIGASMLPRVPAGVSDMHEAVGRLIDIFQFHEAERVTAIVEGLRAALHWRITFSTGAASIANTELCDFWEFTPEGKVRSLVQFTDTALLRILLA</sequence>
<dbReference type="RefSeq" id="WP_264944249.1">
    <property type="nucleotide sequence ID" value="NZ_JAPDRA010000004.1"/>
</dbReference>
<dbReference type="InterPro" id="IPR032710">
    <property type="entry name" value="NTF2-like_dom_sf"/>
</dbReference>
<evidence type="ECO:0000259" key="1">
    <source>
        <dbReference type="Pfam" id="PF12680"/>
    </source>
</evidence>